<comment type="caution">
    <text evidence="1">The sequence shown here is derived from an EMBL/GenBank/DDBJ whole genome shotgun (WGS) entry which is preliminary data.</text>
</comment>
<dbReference type="EMBL" id="QKWP01003378">
    <property type="protein sequence ID" value="RIB01028.1"/>
    <property type="molecule type" value="Genomic_DNA"/>
</dbReference>
<name>A0A397TVX0_9GLOM</name>
<gene>
    <name evidence="1" type="ORF">C2G38_2298143</name>
</gene>
<evidence type="ECO:0000313" key="1">
    <source>
        <dbReference type="EMBL" id="RIB01028.1"/>
    </source>
</evidence>
<protein>
    <submittedName>
        <fullName evidence="1">Uncharacterized protein</fullName>
    </submittedName>
</protein>
<dbReference type="AlphaFoldDB" id="A0A397TVX0"/>
<dbReference type="Proteomes" id="UP000266673">
    <property type="component" value="Unassembled WGS sequence"/>
</dbReference>
<keyword evidence="2" id="KW-1185">Reference proteome</keyword>
<organism evidence="1 2">
    <name type="scientific">Gigaspora rosea</name>
    <dbReference type="NCBI Taxonomy" id="44941"/>
    <lineage>
        <taxon>Eukaryota</taxon>
        <taxon>Fungi</taxon>
        <taxon>Fungi incertae sedis</taxon>
        <taxon>Mucoromycota</taxon>
        <taxon>Glomeromycotina</taxon>
        <taxon>Glomeromycetes</taxon>
        <taxon>Diversisporales</taxon>
        <taxon>Gigasporaceae</taxon>
        <taxon>Gigaspora</taxon>
    </lineage>
</organism>
<accession>A0A397TVX0</accession>
<reference evidence="1 2" key="1">
    <citation type="submission" date="2018-06" db="EMBL/GenBank/DDBJ databases">
        <title>Comparative genomics reveals the genomic features of Rhizophagus irregularis, R. cerebriforme, R. diaphanum and Gigaspora rosea, and their symbiotic lifestyle signature.</title>
        <authorList>
            <person name="Morin E."/>
            <person name="San Clemente H."/>
            <person name="Chen E.C.H."/>
            <person name="De La Providencia I."/>
            <person name="Hainaut M."/>
            <person name="Kuo A."/>
            <person name="Kohler A."/>
            <person name="Murat C."/>
            <person name="Tang N."/>
            <person name="Roy S."/>
            <person name="Loubradou J."/>
            <person name="Henrissat B."/>
            <person name="Grigoriev I.V."/>
            <person name="Corradi N."/>
            <person name="Roux C."/>
            <person name="Martin F.M."/>
        </authorList>
    </citation>
    <scope>NUCLEOTIDE SEQUENCE [LARGE SCALE GENOMIC DNA]</scope>
    <source>
        <strain evidence="1 2">DAOM 194757</strain>
    </source>
</reference>
<evidence type="ECO:0000313" key="2">
    <source>
        <dbReference type="Proteomes" id="UP000266673"/>
    </source>
</evidence>
<proteinExistence type="predicted"/>
<sequence>MENIDDFKKKQTTRFLSILNGDTQPLCPAYTPTITNSNWPDQLKNLKLKKEYVQINLEWEEFYLRINYANALYKEISSIEDKKLRKTKLHNLIKLSIPNFKNNQLCEFSRWKKFYERIVLLIENTELRERKIPLEFCFNQFIGLGLTVNYICEVKEDELNYFLKIYVNKCIERFERNKQ</sequence>
<dbReference type="OrthoDB" id="2323155at2759"/>